<feature type="signal peptide" evidence="2">
    <location>
        <begin position="1"/>
        <end position="21"/>
    </location>
</feature>
<evidence type="ECO:0000313" key="3">
    <source>
        <dbReference type="EMBL" id="CAA9400588.1"/>
    </source>
</evidence>
<proteinExistence type="predicted"/>
<dbReference type="EMBL" id="CADCUV010000050">
    <property type="protein sequence ID" value="CAA9400588.1"/>
    <property type="molecule type" value="Genomic_DNA"/>
</dbReference>
<accession>A0A6J4NXW4</accession>
<feature type="chain" id="PRO_5038896567" description="Lipoprotein" evidence="2">
    <location>
        <begin position="22"/>
        <end position="189"/>
    </location>
</feature>
<feature type="compositionally biased region" description="Basic and acidic residues" evidence="1">
    <location>
        <begin position="28"/>
        <end position="54"/>
    </location>
</feature>
<name>A0A6J4NXW4_9ACTN</name>
<gene>
    <name evidence="3" type="ORF">AVDCRST_MAG22-1064</name>
</gene>
<sequence length="189" mass="20769">MRVVLGVGALMVAILALTACGGGGSEQEQAKAQEQTEARPLPEDPKALDPGEYHSTEFQPSFSFRVGKGWRTSSYFPQLSDRLGITRGEEGDAPTLVFRNLQEVFEYAKNDTLEVEKAPEDMVGWLRQHPYLETEKPGSATVGGVKGVRFDYTVSGDAPYDKINLFRYTDGTEGVPGTDRSTGRSSWRT</sequence>
<protein>
    <recommendedName>
        <fullName evidence="4">Lipoprotein</fullName>
    </recommendedName>
</protein>
<dbReference type="AlphaFoldDB" id="A0A6J4NXW4"/>
<keyword evidence="2" id="KW-0732">Signal</keyword>
<organism evidence="3">
    <name type="scientific">uncultured Rubrobacteraceae bacterium</name>
    <dbReference type="NCBI Taxonomy" id="349277"/>
    <lineage>
        <taxon>Bacteria</taxon>
        <taxon>Bacillati</taxon>
        <taxon>Actinomycetota</taxon>
        <taxon>Rubrobacteria</taxon>
        <taxon>Rubrobacterales</taxon>
        <taxon>Rubrobacteraceae</taxon>
        <taxon>environmental samples</taxon>
    </lineage>
</organism>
<evidence type="ECO:0000256" key="1">
    <source>
        <dbReference type="SAM" id="MobiDB-lite"/>
    </source>
</evidence>
<evidence type="ECO:0008006" key="4">
    <source>
        <dbReference type="Google" id="ProtNLM"/>
    </source>
</evidence>
<dbReference type="PROSITE" id="PS51257">
    <property type="entry name" value="PROKAR_LIPOPROTEIN"/>
    <property type="match status" value="1"/>
</dbReference>
<reference evidence="3" key="1">
    <citation type="submission" date="2020-02" db="EMBL/GenBank/DDBJ databases">
        <authorList>
            <person name="Meier V. D."/>
        </authorList>
    </citation>
    <scope>NUCLEOTIDE SEQUENCE</scope>
    <source>
        <strain evidence="3">AVDCRST_MAG22</strain>
    </source>
</reference>
<evidence type="ECO:0000256" key="2">
    <source>
        <dbReference type="SAM" id="SignalP"/>
    </source>
</evidence>
<feature type="region of interest" description="Disordered" evidence="1">
    <location>
        <begin position="23"/>
        <end position="54"/>
    </location>
</feature>